<keyword evidence="1" id="KW-0472">Membrane</keyword>
<dbReference type="PANTHER" id="PTHR43849:SF2">
    <property type="entry name" value="BLL3936 PROTEIN"/>
    <property type="match status" value="1"/>
</dbReference>
<feature type="transmembrane region" description="Helical" evidence="1">
    <location>
        <begin position="554"/>
        <end position="574"/>
    </location>
</feature>
<feature type="domain" description="TRAP C4-dicarboxylate transport system permease DctM subunit" evidence="2">
    <location>
        <begin position="124"/>
        <end position="612"/>
    </location>
</feature>
<feature type="transmembrane region" description="Helical" evidence="1">
    <location>
        <begin position="111"/>
        <end position="129"/>
    </location>
</feature>
<evidence type="ECO:0000313" key="3">
    <source>
        <dbReference type="EMBL" id="MFC7318896.1"/>
    </source>
</evidence>
<keyword evidence="4" id="KW-1185">Reference proteome</keyword>
<protein>
    <submittedName>
        <fullName evidence="3">TRAP transporter permease</fullName>
    </submittedName>
</protein>
<dbReference type="EMBL" id="JBHTBF010000003">
    <property type="protein sequence ID" value="MFC7318896.1"/>
    <property type="molecule type" value="Genomic_DNA"/>
</dbReference>
<gene>
    <name evidence="3" type="ORF">ACFQPE_19140</name>
</gene>
<feature type="transmembrane region" description="Helical" evidence="1">
    <location>
        <begin position="399"/>
        <end position="417"/>
    </location>
</feature>
<feature type="transmembrane region" description="Helical" evidence="1">
    <location>
        <begin position="78"/>
        <end position="99"/>
    </location>
</feature>
<feature type="transmembrane region" description="Helical" evidence="1">
    <location>
        <begin position="501"/>
        <end position="520"/>
    </location>
</feature>
<evidence type="ECO:0000256" key="1">
    <source>
        <dbReference type="SAM" id="Phobius"/>
    </source>
</evidence>
<dbReference type="Pfam" id="PF06808">
    <property type="entry name" value="DctM"/>
    <property type="match status" value="1"/>
</dbReference>
<feature type="transmembrane region" description="Helical" evidence="1">
    <location>
        <begin position="527"/>
        <end position="548"/>
    </location>
</feature>
<feature type="transmembrane region" description="Helical" evidence="1">
    <location>
        <begin position="586"/>
        <end position="605"/>
    </location>
</feature>
<dbReference type="RefSeq" id="WP_276306270.1">
    <property type="nucleotide sequence ID" value="NZ_CP119993.1"/>
</dbReference>
<reference evidence="3 4" key="1">
    <citation type="journal article" date="2019" name="Int. J. Syst. Evol. Microbiol.">
        <title>The Global Catalogue of Microorganisms (GCM) 10K type strain sequencing project: providing services to taxonomists for standard genome sequencing and annotation.</title>
        <authorList>
            <consortium name="The Broad Institute Genomics Platform"/>
            <consortium name="The Broad Institute Genome Sequencing Center for Infectious Disease"/>
            <person name="Wu L."/>
            <person name="Ma J."/>
        </authorList>
    </citation>
    <scope>NUCLEOTIDE SEQUENCE [LARGE SCALE GENOMIC DNA]</scope>
    <source>
        <strain evidence="3 4">PSR21</strain>
    </source>
</reference>
<evidence type="ECO:0000313" key="4">
    <source>
        <dbReference type="Proteomes" id="UP001596547"/>
    </source>
</evidence>
<feature type="transmembrane region" description="Helical" evidence="1">
    <location>
        <begin position="423"/>
        <end position="441"/>
    </location>
</feature>
<feature type="transmembrane region" description="Helical" evidence="1">
    <location>
        <begin position="675"/>
        <end position="697"/>
    </location>
</feature>
<feature type="transmembrane region" description="Helical" evidence="1">
    <location>
        <begin position="136"/>
        <end position="153"/>
    </location>
</feature>
<feature type="transmembrane region" description="Helical" evidence="1">
    <location>
        <begin position="472"/>
        <end position="495"/>
    </location>
</feature>
<keyword evidence="1" id="KW-1133">Transmembrane helix</keyword>
<dbReference type="NCBIfam" id="TIGR02123">
    <property type="entry name" value="TRAP_fused"/>
    <property type="match status" value="1"/>
</dbReference>
<feature type="transmembrane region" description="Helical" evidence="1">
    <location>
        <begin position="20"/>
        <end position="38"/>
    </location>
</feature>
<dbReference type="AlphaFoldDB" id="A0ABD6AFH2"/>
<keyword evidence="1" id="KW-0812">Transmembrane</keyword>
<name>A0ABD6AFH2_9EURY</name>
<comment type="caution">
    <text evidence="3">The sequence shown here is derived from an EMBL/GenBank/DDBJ whole genome shotgun (WGS) entry which is preliminary data.</text>
</comment>
<dbReference type="GeneID" id="79316915"/>
<proteinExistence type="predicted"/>
<dbReference type="Proteomes" id="UP001596547">
    <property type="component" value="Unassembled WGS sequence"/>
</dbReference>
<dbReference type="PANTHER" id="PTHR43849">
    <property type="entry name" value="BLL3936 PROTEIN"/>
    <property type="match status" value="1"/>
</dbReference>
<feature type="transmembrane region" description="Helical" evidence="1">
    <location>
        <begin position="44"/>
        <end position="66"/>
    </location>
</feature>
<feature type="transmembrane region" description="Helical" evidence="1">
    <location>
        <begin position="193"/>
        <end position="214"/>
    </location>
</feature>
<feature type="transmembrane region" description="Helical" evidence="1">
    <location>
        <begin position="617"/>
        <end position="638"/>
    </location>
</feature>
<accession>A0ABD6AFH2</accession>
<feature type="transmembrane region" description="Helical" evidence="1">
    <location>
        <begin position="313"/>
        <end position="331"/>
    </location>
</feature>
<dbReference type="InterPro" id="IPR011853">
    <property type="entry name" value="TRAP_DctM-Dct_fused"/>
</dbReference>
<dbReference type="InterPro" id="IPR010656">
    <property type="entry name" value="DctM"/>
</dbReference>
<evidence type="ECO:0000259" key="2">
    <source>
        <dbReference type="Pfam" id="PF06808"/>
    </source>
</evidence>
<feature type="transmembrane region" description="Helical" evidence="1">
    <location>
        <begin position="650"/>
        <end position="669"/>
    </location>
</feature>
<organism evidence="3 4">
    <name type="scientific">Halomarina halobia</name>
    <dbReference type="NCBI Taxonomy" id="3033386"/>
    <lineage>
        <taxon>Archaea</taxon>
        <taxon>Methanobacteriati</taxon>
        <taxon>Methanobacteriota</taxon>
        <taxon>Stenosarchaea group</taxon>
        <taxon>Halobacteria</taxon>
        <taxon>Halobacteriales</taxon>
        <taxon>Natronomonadaceae</taxon>
        <taxon>Halomarina</taxon>
    </lineage>
</organism>
<sequence>MSELLTRPLRGKLLLRMKYLLLLVLGVVATVYHLWYARSYPFSIGLHMVIHLGLLAALTSVLVFDPDFREADSLLTKIDNAVVIPVEFLVSVGLTYYLWSNYQRLAFESLGIYSDTDVLVGGILILLVLDLSRRTFGWVLTGIAIFGMVYALYGQLFPGILQHQGVSFDRLITANTVELAGIYGQILRVGSTYIVIFIIFAGFLESYGALSYFIDLGARVGRNIRSGVTQTAVIASLGMASVNGSAAANAATTGAFTIPLMKRENIRSETAAAIESVASSGGQVMPPIMGAAAFIMAEITGTGYLGIVQIGLLPALLFYGTIVVAVHLITLKEGAGKPDLVSDAETVTETETPVIINTRTPEDPTDVNDIAIGTTDEGIAAQLDSSGALPLWKQLVKSSFLWVPVGVLIYTLVWLRYGALLAGFYATVSTIPVAFVQRLVLSDEGLKITVIGFIADTLDACRIGIENTAPITMALAVMGLFVGILNLTGFTQVFASTLVDLAGGVLILLAIFAMFAAILFGLGMPTVAAYIVAVLLIAPALVNVGVPLETAHFFVFYFAILSALTPPVAIACIVTTRIANANFWQVCYKAVLIGLPLFVLPYVFLVNPTLLYWEFPMTLITFCVLYLGLVAISVAVINYIDGPLMLPVRVGMVVVALVALFANAFAGAYAEAVQIVSALLLLSVFAWKTRVYALLLARFTRTDLGS</sequence>